<evidence type="ECO:0000313" key="3">
    <source>
        <dbReference type="Proteomes" id="UP001431429"/>
    </source>
</evidence>
<protein>
    <submittedName>
        <fullName evidence="2">Uncharacterized protein</fullName>
    </submittedName>
</protein>
<organism evidence="2 3">
    <name type="scientific">Streptomyces albipurpureus</name>
    <dbReference type="NCBI Taxonomy" id="2897419"/>
    <lineage>
        <taxon>Bacteria</taxon>
        <taxon>Bacillati</taxon>
        <taxon>Actinomycetota</taxon>
        <taxon>Actinomycetes</taxon>
        <taxon>Kitasatosporales</taxon>
        <taxon>Streptomycetaceae</taxon>
        <taxon>Streptomyces</taxon>
    </lineage>
</organism>
<dbReference type="EMBL" id="JAMQAW010000046">
    <property type="protein sequence ID" value="MCM2392774.1"/>
    <property type="molecule type" value="Genomic_DNA"/>
</dbReference>
<comment type="caution">
    <text evidence="2">The sequence shown here is derived from an EMBL/GenBank/DDBJ whole genome shotgun (WGS) entry which is preliminary data.</text>
</comment>
<dbReference type="RefSeq" id="WP_250923096.1">
    <property type="nucleotide sequence ID" value="NZ_JAMQAW010000046.1"/>
</dbReference>
<keyword evidence="3" id="KW-1185">Reference proteome</keyword>
<sequence length="256" mass="27616">MAESMRVRCPSCLRDHRFAAPVYPCPCGASLSPPLLQEASPQHFVRRTWAEDWVEVRCRECGRQDHWPQPELGCPCGALLRIPVRPAASGTLSADPAPSSAPPPSHIPLPRTANSPRPAFRPIAIRSARDAVTMAELYLKWLGFREVVQQDIQLPEARPEPPVDAPLAPTIDLRGPGLTAQVNPSTRPAAPRDVECLWLTGLTASAEKTVYFSLAGYAGDARSRADDLGVALFTMDLSGDPQPVNTSAAELVSTGV</sequence>
<proteinExistence type="predicted"/>
<evidence type="ECO:0000313" key="2">
    <source>
        <dbReference type="EMBL" id="MCM2392774.1"/>
    </source>
</evidence>
<feature type="region of interest" description="Disordered" evidence="1">
    <location>
        <begin position="89"/>
        <end position="114"/>
    </location>
</feature>
<dbReference type="Proteomes" id="UP001431429">
    <property type="component" value="Unassembled WGS sequence"/>
</dbReference>
<gene>
    <name evidence="2" type="ORF">NBG84_31565</name>
</gene>
<accession>A0ABT0UWF5</accession>
<reference evidence="2" key="1">
    <citation type="submission" date="2022-06" db="EMBL/GenBank/DDBJ databases">
        <title>Genome public.</title>
        <authorList>
            <person name="Sun Q."/>
        </authorList>
    </citation>
    <scope>NUCLEOTIDE SEQUENCE</scope>
    <source>
        <strain evidence="2">CWNU-1</strain>
    </source>
</reference>
<evidence type="ECO:0000256" key="1">
    <source>
        <dbReference type="SAM" id="MobiDB-lite"/>
    </source>
</evidence>
<name>A0ABT0UWF5_9ACTN</name>